<proteinExistence type="predicted"/>
<accession>A0A0A2X5X0</accession>
<evidence type="ECO:0000313" key="2">
    <source>
        <dbReference type="Proteomes" id="UP000030518"/>
    </source>
</evidence>
<reference evidence="1 2" key="1">
    <citation type="submission" date="2014-09" db="EMBL/GenBank/DDBJ databases">
        <title>Genome sequences of Lysobacter dokdonensis DS-58.</title>
        <authorList>
            <person name="Kim J.F."/>
            <person name="Kwak M.-J."/>
        </authorList>
    </citation>
    <scope>NUCLEOTIDE SEQUENCE [LARGE SCALE GENOMIC DNA]</scope>
    <source>
        <strain evidence="1 2">DS-58</strain>
    </source>
</reference>
<organism evidence="1 2">
    <name type="scientific">Lysobacter dokdonensis DS-58</name>
    <dbReference type="NCBI Taxonomy" id="1300345"/>
    <lineage>
        <taxon>Bacteria</taxon>
        <taxon>Pseudomonadati</taxon>
        <taxon>Pseudomonadota</taxon>
        <taxon>Gammaproteobacteria</taxon>
        <taxon>Lysobacterales</taxon>
        <taxon>Lysobacteraceae</taxon>
        <taxon>Noviluteimonas</taxon>
    </lineage>
</organism>
<dbReference type="eggNOG" id="ENOG50335RT">
    <property type="taxonomic scope" value="Bacteria"/>
</dbReference>
<comment type="caution">
    <text evidence="1">The sequence shown here is derived from an EMBL/GenBank/DDBJ whole genome shotgun (WGS) entry which is preliminary data.</text>
</comment>
<dbReference type="EMBL" id="JRKJ01000002">
    <property type="protein sequence ID" value="KGQ20619.1"/>
    <property type="molecule type" value="Genomic_DNA"/>
</dbReference>
<gene>
    <name evidence="1" type="ORF">LF41_1156</name>
</gene>
<dbReference type="Proteomes" id="UP000030518">
    <property type="component" value="Unassembled WGS sequence"/>
</dbReference>
<dbReference type="AlphaFoldDB" id="A0A0A2X5X0"/>
<dbReference type="STRING" id="1300345.LF41_1156"/>
<protein>
    <submittedName>
        <fullName evidence="1">Uncharacterized protein</fullName>
    </submittedName>
</protein>
<keyword evidence="2" id="KW-1185">Reference proteome</keyword>
<evidence type="ECO:0000313" key="1">
    <source>
        <dbReference type="EMBL" id="KGQ20619.1"/>
    </source>
</evidence>
<name>A0A0A2X5X0_9GAMM</name>
<sequence length="265" mass="28165">MAALLSAVAANDQARVDSLTTHFDTPPPSPEALASLASYYGGLATSSTVAGPFLDDPEIAMNDIAGLRRYFDTVGALQQYEWDADAHALSLKFACIASDGPRCVNRLYFVFRDKVGDHPRVNMMIGVRNNPAWAKLWADLPNSHDLAPAAPAPAIEKALAQFAAPLGADVLETSTYTLSVIAHCPEGEVGCSNLTASLSNKQSGKKTSLTGSTYMAKCADRVTPCHLGFYDLKASGVSVRAYPDGQLEIQSPGLGDSSERGAWRN</sequence>